<evidence type="ECO:0000313" key="3">
    <source>
        <dbReference type="Proteomes" id="UP000198518"/>
    </source>
</evidence>
<protein>
    <recommendedName>
        <fullName evidence="1">HTH marR-type domain-containing protein</fullName>
    </recommendedName>
</protein>
<dbReference type="Proteomes" id="UP000198518">
    <property type="component" value="Unassembled WGS sequence"/>
</dbReference>
<reference evidence="2 3" key="1">
    <citation type="submission" date="2016-10" db="EMBL/GenBank/DDBJ databases">
        <authorList>
            <person name="de Groot N.N."/>
        </authorList>
    </citation>
    <scope>NUCLEOTIDE SEQUENCE [LARGE SCALE GENOMIC DNA]</scope>
    <source>
        <strain evidence="2 3">CGMCC 1.5337</strain>
    </source>
</reference>
<dbReference type="RefSeq" id="WP_089667422.1">
    <property type="nucleotide sequence ID" value="NZ_FOJA01000001.1"/>
</dbReference>
<dbReference type="SUPFAM" id="SSF46785">
    <property type="entry name" value="Winged helix' DNA-binding domain"/>
    <property type="match status" value="1"/>
</dbReference>
<accession>A0A1I0MRY5</accession>
<dbReference type="InterPro" id="IPR036388">
    <property type="entry name" value="WH-like_DNA-bd_sf"/>
</dbReference>
<keyword evidence="3" id="KW-1185">Reference proteome</keyword>
<evidence type="ECO:0000313" key="2">
    <source>
        <dbReference type="EMBL" id="SEV91464.1"/>
    </source>
</evidence>
<dbReference type="STRING" id="355548.SAMN04487945_0326"/>
<gene>
    <name evidence="2" type="ORF">SAMN04487945_0326</name>
</gene>
<dbReference type="InterPro" id="IPR000835">
    <property type="entry name" value="HTH_MarR-typ"/>
</dbReference>
<feature type="domain" description="HTH marR-type" evidence="1">
    <location>
        <begin position="1"/>
        <end position="130"/>
    </location>
</feature>
<proteinExistence type="predicted"/>
<dbReference type="EMBL" id="FOJA01000001">
    <property type="protein sequence ID" value="SEV91464.1"/>
    <property type="molecule type" value="Genomic_DNA"/>
</dbReference>
<evidence type="ECO:0000259" key="1">
    <source>
        <dbReference type="PROSITE" id="PS50995"/>
    </source>
</evidence>
<dbReference type="GO" id="GO:0003700">
    <property type="term" value="F:DNA-binding transcription factor activity"/>
    <property type="evidence" value="ECO:0007669"/>
    <property type="project" value="InterPro"/>
</dbReference>
<organism evidence="2 3">
    <name type="scientific">Halobacterium jilantaiense</name>
    <dbReference type="NCBI Taxonomy" id="355548"/>
    <lineage>
        <taxon>Archaea</taxon>
        <taxon>Methanobacteriati</taxon>
        <taxon>Methanobacteriota</taxon>
        <taxon>Stenosarchaea group</taxon>
        <taxon>Halobacteria</taxon>
        <taxon>Halobacteriales</taxon>
        <taxon>Halobacteriaceae</taxon>
        <taxon>Halobacterium</taxon>
    </lineage>
</organism>
<dbReference type="Gene3D" id="1.10.10.10">
    <property type="entry name" value="Winged helix-like DNA-binding domain superfamily/Winged helix DNA-binding domain"/>
    <property type="match status" value="1"/>
</dbReference>
<sequence length="130" mass="14797">MSAEVTEADLSEDERRALELVREELGIHQSEFWKALDVSSRKGSRIASKLEEKGFVEREETVHGGNTTYYITPVVDERDLDFMLLMAGEMLSPFVGEEEVDPQGDAFSQWIMNLAYEDMPSPEPEPEPEQ</sequence>
<dbReference type="AlphaFoldDB" id="A0A1I0MRY5"/>
<name>A0A1I0MRY5_9EURY</name>
<dbReference type="OrthoDB" id="31046at2157"/>
<dbReference type="Pfam" id="PF01047">
    <property type="entry name" value="MarR"/>
    <property type="match status" value="1"/>
</dbReference>
<dbReference type="InterPro" id="IPR036390">
    <property type="entry name" value="WH_DNA-bd_sf"/>
</dbReference>
<dbReference type="PROSITE" id="PS50995">
    <property type="entry name" value="HTH_MARR_2"/>
    <property type="match status" value="1"/>
</dbReference>